<name>A0A8J4UUK7_9MYCE</name>
<feature type="binding site" evidence="13">
    <location>
        <position position="972"/>
    </location>
    <ligand>
        <name>Mg(2+)</name>
        <dbReference type="ChEBI" id="CHEBI:18420"/>
    </ligand>
</feature>
<feature type="compositionally biased region" description="Polar residues" evidence="16">
    <location>
        <begin position="1"/>
        <end position="10"/>
    </location>
</feature>
<feature type="compositionally biased region" description="Low complexity" evidence="16">
    <location>
        <begin position="126"/>
        <end position="136"/>
    </location>
</feature>
<evidence type="ECO:0000256" key="1">
    <source>
        <dbReference type="ARBA" id="ARBA00005843"/>
    </source>
</evidence>
<organism evidence="18 19">
    <name type="scientific">Polysphondylium violaceum</name>
    <dbReference type="NCBI Taxonomy" id="133409"/>
    <lineage>
        <taxon>Eukaryota</taxon>
        <taxon>Amoebozoa</taxon>
        <taxon>Evosea</taxon>
        <taxon>Eumycetozoa</taxon>
        <taxon>Dictyostelia</taxon>
        <taxon>Dictyosteliales</taxon>
        <taxon>Dictyosteliaceae</taxon>
        <taxon>Polysphondylium</taxon>
    </lineage>
</organism>
<feature type="coiled-coil region" evidence="15">
    <location>
        <begin position="1115"/>
        <end position="1157"/>
    </location>
</feature>
<dbReference type="SMART" id="SM00369">
    <property type="entry name" value="LRR_TYP"/>
    <property type="match status" value="5"/>
</dbReference>
<evidence type="ECO:0000256" key="3">
    <source>
        <dbReference type="ARBA" id="ARBA00022527"/>
    </source>
</evidence>
<accession>A0A8J4UUK7</accession>
<dbReference type="PANTHER" id="PTHR44329:SF288">
    <property type="entry name" value="MITOGEN-ACTIVATED PROTEIN KINASE KINASE KINASE 20"/>
    <property type="match status" value="1"/>
</dbReference>
<feature type="region of interest" description="Disordered" evidence="16">
    <location>
        <begin position="1"/>
        <end position="137"/>
    </location>
</feature>
<dbReference type="OrthoDB" id="10261027at2759"/>
<dbReference type="InterPro" id="IPR011009">
    <property type="entry name" value="Kinase-like_dom_sf"/>
</dbReference>
<proteinExistence type="inferred from homology"/>
<dbReference type="Gene3D" id="1.10.510.10">
    <property type="entry name" value="Transferase(Phosphotransferase) domain 1"/>
    <property type="match status" value="1"/>
</dbReference>
<dbReference type="SMART" id="SM00220">
    <property type="entry name" value="S_TKc"/>
    <property type="match status" value="1"/>
</dbReference>
<dbReference type="GO" id="GO:0004674">
    <property type="term" value="F:protein serine/threonine kinase activity"/>
    <property type="evidence" value="ECO:0007669"/>
    <property type="project" value="UniProtKB-KW"/>
</dbReference>
<evidence type="ECO:0000313" key="18">
    <source>
        <dbReference type="EMBL" id="KAF2075586.1"/>
    </source>
</evidence>
<dbReference type="InterPro" id="IPR003591">
    <property type="entry name" value="Leu-rich_rpt_typical-subtyp"/>
</dbReference>
<feature type="region of interest" description="Disordered" evidence="16">
    <location>
        <begin position="228"/>
        <end position="371"/>
    </location>
</feature>
<dbReference type="Gene3D" id="3.80.10.10">
    <property type="entry name" value="Ribonuclease Inhibitor"/>
    <property type="match status" value="1"/>
</dbReference>
<dbReference type="Gene3D" id="3.30.200.20">
    <property type="entry name" value="Phosphorylase Kinase, domain 1"/>
    <property type="match status" value="1"/>
</dbReference>
<comment type="catalytic activity">
    <reaction evidence="11">
        <text>L-seryl-[protein] + ATP = O-phospho-L-seryl-[protein] + ADP + H(+)</text>
        <dbReference type="Rhea" id="RHEA:17989"/>
        <dbReference type="Rhea" id="RHEA-COMP:9863"/>
        <dbReference type="Rhea" id="RHEA-COMP:11604"/>
        <dbReference type="ChEBI" id="CHEBI:15378"/>
        <dbReference type="ChEBI" id="CHEBI:29999"/>
        <dbReference type="ChEBI" id="CHEBI:30616"/>
        <dbReference type="ChEBI" id="CHEBI:83421"/>
        <dbReference type="ChEBI" id="CHEBI:456216"/>
        <dbReference type="EC" id="2.7.11.1"/>
    </reaction>
</comment>
<evidence type="ECO:0000256" key="16">
    <source>
        <dbReference type="SAM" id="MobiDB-lite"/>
    </source>
</evidence>
<keyword evidence="5" id="KW-0808">Transferase</keyword>
<dbReference type="Pfam" id="PF23598">
    <property type="entry name" value="LRR_14"/>
    <property type="match status" value="1"/>
</dbReference>
<evidence type="ECO:0000256" key="15">
    <source>
        <dbReference type="SAM" id="Coils"/>
    </source>
</evidence>
<feature type="domain" description="Protein kinase" evidence="17">
    <location>
        <begin position="831"/>
        <end position="1084"/>
    </location>
</feature>
<dbReference type="InterPro" id="IPR051681">
    <property type="entry name" value="Ser/Thr_Kinases-Pseudokinases"/>
</dbReference>
<feature type="compositionally biased region" description="Basic and acidic residues" evidence="16">
    <location>
        <begin position="340"/>
        <end position="354"/>
    </location>
</feature>
<evidence type="ECO:0000256" key="14">
    <source>
        <dbReference type="PROSITE-ProRule" id="PRU10141"/>
    </source>
</evidence>
<feature type="compositionally biased region" description="Low complexity" evidence="16">
    <location>
        <begin position="271"/>
        <end position="280"/>
    </location>
</feature>
<evidence type="ECO:0000256" key="5">
    <source>
        <dbReference type="ARBA" id="ARBA00022679"/>
    </source>
</evidence>
<evidence type="ECO:0000256" key="6">
    <source>
        <dbReference type="ARBA" id="ARBA00022737"/>
    </source>
</evidence>
<keyword evidence="6" id="KW-0677">Repeat</keyword>
<feature type="compositionally biased region" description="Low complexity" evidence="16">
    <location>
        <begin position="157"/>
        <end position="213"/>
    </location>
</feature>
<feature type="compositionally biased region" description="Basic and acidic residues" evidence="16">
    <location>
        <begin position="257"/>
        <end position="266"/>
    </location>
</feature>
<evidence type="ECO:0000259" key="17">
    <source>
        <dbReference type="PROSITE" id="PS50011"/>
    </source>
</evidence>
<keyword evidence="19" id="KW-1185">Reference proteome</keyword>
<dbReference type="PROSITE" id="PS00107">
    <property type="entry name" value="PROTEIN_KINASE_ATP"/>
    <property type="match status" value="1"/>
</dbReference>
<feature type="compositionally biased region" description="Basic and acidic residues" evidence="16">
    <location>
        <begin position="286"/>
        <end position="332"/>
    </location>
</feature>
<evidence type="ECO:0000256" key="11">
    <source>
        <dbReference type="ARBA" id="ARBA00048679"/>
    </source>
</evidence>
<comment type="caution">
    <text evidence="18">The sequence shown here is derived from an EMBL/GenBank/DDBJ whole genome shotgun (WGS) entry which is preliminary data.</text>
</comment>
<evidence type="ECO:0000256" key="8">
    <source>
        <dbReference type="ARBA" id="ARBA00022777"/>
    </source>
</evidence>
<feature type="binding site" evidence="13">
    <location>
        <position position="959"/>
    </location>
    <ligand>
        <name>Mg(2+)</name>
        <dbReference type="ChEBI" id="CHEBI:18420"/>
    </ligand>
</feature>
<sequence length="1233" mass="139430">MEGPLSITTKKQTRLDNNIINNNNSNNNSNIDNNNITNGGSTAEITKKATENNKNSNNNSPEKSHKQEESPPSKNASGDRIYTMDTSLTFDNTTKKRKTIGSNQSSGDDSLDIENDRPIYHRNKRPSISINISPSPTTDELNKLTLNSNSNLVEFNNNINNKNNSNNSNSSTSSSNISLDISNNSINNNHTTTTTTTTTTTSTTFNNQQQNPNEEIEEINRERLERDKMLHEENDIDPYTTFKYGDGEEGEAFDSLPLHHDHEKLTDVSQNNSPSRNHGNNNDDDDNHHHDHHCEEDDHCNKDHDNNSDHTYDHQSTDDDTAKSDMEKDGSESARNSNETLKDEIHMDDNDNDGHNSPQHNHHGKDESTVSTPQHQYMMEDDDESDEEDDVPLRIQTAANTKQPKLSLTNCWLKIIPADVFSLLELRDLDLSANHLKKVSKSIGSLVHLKRLRLNHNQLTTLPKELYNLPRLTTLYLNNNNFKIVPKEISKISTLKLLDLSFNQITDISPQTNINQMTNLVELRLRYNQLSSLPSNMMEATHLQVLWLEGNRLPLNKQVLKKSPAEIFTFLKQYKPPTKKVHEKHPKIGLDLQKSPPSIDAASTIAVAQVFAQKEMDTKKRKKENLVDIKKQQIEAEMKLKQLEEELLIANAKATKFEEEAAVLQQHFNNQPTPPTGTGATGQQQVPPTQVVANLPQILLNQPHLWDQQQNPNSPPNLITPPTSISPVLNGQQMVNSLSQISLLSPTANNPPSPIPPHLIQTNVQQSSPTHQQQQMHQIPVQQQQVQQIIIPNPQQQLIDHQFAVPISPAQQHKQNTEDKPFEWEVPLSEITLGARIGRGGYGQVFRGNWRGTEVAVKMLFNDNVNLKLIIDLRKEVDLLCKLRHPNIVLFMGACTEPASPCIVTEFLSRGSLANILLDETIDMDWGLRLQLGFDCARGMTYLHSRNPIIIHRDLKTDNLLVDDSWQVKVGDFGLATVKSHTFAKTMCGTTGWVAPEVLAEEGYTEKADVYSFAIVLWELLTRLIPYAGKNTMQVVRSIDRGERLPMPDWCPPAYAKLINRCWDTDPTNRPSFPEILPIMENMISEFQIGKKEAIAAGKPIPYVGPLDKDPSIVIQKQIELQHQQQQQIQQQQQQQIQQLQLQLQQQQQQINQQQINQINHINQFNQAAAANQSHIQVQLLQPSSLVKQVVQLPIQPENNLNNNSNNNNNNNNNNINNNENNNNNAFYHKPSP</sequence>
<dbReference type="Proteomes" id="UP000695562">
    <property type="component" value="Unassembled WGS sequence"/>
</dbReference>
<feature type="compositionally biased region" description="Low complexity" evidence="16">
    <location>
        <begin position="1199"/>
        <end position="1225"/>
    </location>
</feature>
<evidence type="ECO:0000256" key="13">
    <source>
        <dbReference type="PIRSR" id="PIRSR000615-3"/>
    </source>
</evidence>
<evidence type="ECO:0000256" key="2">
    <source>
        <dbReference type="ARBA" id="ARBA00012513"/>
    </source>
</evidence>
<keyword evidence="13" id="KW-0460">Magnesium</keyword>
<dbReference type="GO" id="GO:0046872">
    <property type="term" value="F:metal ion binding"/>
    <property type="evidence" value="ECO:0007669"/>
    <property type="project" value="UniProtKB-KW"/>
</dbReference>
<dbReference type="PROSITE" id="PS50011">
    <property type="entry name" value="PROTEIN_KINASE_DOM"/>
    <property type="match status" value="1"/>
</dbReference>
<dbReference type="EMBL" id="AJWJ01000094">
    <property type="protein sequence ID" value="KAF2075586.1"/>
    <property type="molecule type" value="Genomic_DNA"/>
</dbReference>
<keyword evidence="13" id="KW-0479">Metal-binding</keyword>
<comment type="catalytic activity">
    <reaction evidence="10">
        <text>L-threonyl-[protein] + ATP = O-phospho-L-threonyl-[protein] + ADP + H(+)</text>
        <dbReference type="Rhea" id="RHEA:46608"/>
        <dbReference type="Rhea" id="RHEA-COMP:11060"/>
        <dbReference type="Rhea" id="RHEA-COMP:11605"/>
        <dbReference type="ChEBI" id="CHEBI:15378"/>
        <dbReference type="ChEBI" id="CHEBI:30013"/>
        <dbReference type="ChEBI" id="CHEBI:30616"/>
        <dbReference type="ChEBI" id="CHEBI:61977"/>
        <dbReference type="ChEBI" id="CHEBI:456216"/>
        <dbReference type="EC" id="2.7.11.1"/>
    </reaction>
</comment>
<evidence type="ECO:0000256" key="7">
    <source>
        <dbReference type="ARBA" id="ARBA00022741"/>
    </source>
</evidence>
<dbReference type="PROSITE" id="PS51450">
    <property type="entry name" value="LRR"/>
    <property type="match status" value="2"/>
</dbReference>
<dbReference type="PRINTS" id="PR00109">
    <property type="entry name" value="TYRKINASE"/>
</dbReference>
<keyword evidence="7 14" id="KW-0547">Nucleotide-binding</keyword>
<feature type="binding site" evidence="14">
    <location>
        <position position="858"/>
    </location>
    <ligand>
        <name>ATP</name>
        <dbReference type="ChEBI" id="CHEBI:30616"/>
    </ligand>
</feature>
<feature type="active site" description="Proton acceptor" evidence="12">
    <location>
        <position position="954"/>
    </location>
</feature>
<dbReference type="GO" id="GO:0005524">
    <property type="term" value="F:ATP binding"/>
    <property type="evidence" value="ECO:0007669"/>
    <property type="project" value="UniProtKB-UniRule"/>
</dbReference>
<dbReference type="InterPro" id="IPR001611">
    <property type="entry name" value="Leu-rich_rpt"/>
</dbReference>
<feature type="compositionally biased region" description="Basic and acidic residues" evidence="16">
    <location>
        <begin position="62"/>
        <end position="71"/>
    </location>
</feature>
<feature type="coiled-coil region" evidence="15">
    <location>
        <begin position="626"/>
        <end position="660"/>
    </location>
</feature>
<dbReference type="FunFam" id="3.30.200.20:FF:000060">
    <property type="entry name" value="Serine/threonine-protein kinase isoform 1"/>
    <property type="match status" value="1"/>
</dbReference>
<comment type="similarity">
    <text evidence="1">Belongs to the protein kinase superfamily. TKL Ser/Thr protein kinase family.</text>
</comment>
<dbReference type="SUPFAM" id="SSF52058">
    <property type="entry name" value="L domain-like"/>
    <property type="match status" value="1"/>
</dbReference>
<protein>
    <recommendedName>
        <fullName evidence="2">non-specific serine/threonine protein kinase</fullName>
        <ecNumber evidence="2">2.7.11.1</ecNumber>
    </recommendedName>
</protein>
<keyword evidence="4" id="KW-0433">Leucine-rich repeat</keyword>
<evidence type="ECO:0000256" key="4">
    <source>
        <dbReference type="ARBA" id="ARBA00022614"/>
    </source>
</evidence>
<keyword evidence="8" id="KW-0418">Kinase</keyword>
<dbReference type="InterPro" id="IPR055414">
    <property type="entry name" value="LRR_R13L4/SHOC2-like"/>
</dbReference>
<feature type="compositionally biased region" description="Low complexity" evidence="16">
    <location>
        <begin position="52"/>
        <end position="61"/>
    </location>
</feature>
<reference evidence="18" key="1">
    <citation type="submission" date="2020-01" db="EMBL/GenBank/DDBJ databases">
        <title>Development of genomics and gene disruption for Polysphondylium violaceum indicates a role for the polyketide synthase stlB in stalk morphogenesis.</title>
        <authorList>
            <person name="Narita B."/>
            <person name="Kawabe Y."/>
            <person name="Kin K."/>
            <person name="Saito T."/>
            <person name="Gibbs R."/>
            <person name="Kuspa A."/>
            <person name="Muzny D."/>
            <person name="Queller D."/>
            <person name="Richards S."/>
            <person name="Strassman J."/>
            <person name="Sucgang R."/>
            <person name="Worley K."/>
            <person name="Schaap P."/>
        </authorList>
    </citation>
    <scope>NUCLEOTIDE SEQUENCE</scope>
    <source>
        <strain evidence="18">QSvi11</strain>
    </source>
</reference>
<evidence type="ECO:0000313" key="19">
    <source>
        <dbReference type="Proteomes" id="UP000695562"/>
    </source>
</evidence>
<dbReference type="InterPro" id="IPR032675">
    <property type="entry name" value="LRR_dom_sf"/>
</dbReference>
<dbReference type="PANTHER" id="PTHR44329">
    <property type="entry name" value="SERINE/THREONINE-PROTEIN KINASE TNNI3K-RELATED"/>
    <property type="match status" value="1"/>
</dbReference>
<dbReference type="SUPFAM" id="SSF56112">
    <property type="entry name" value="Protein kinase-like (PK-like)"/>
    <property type="match status" value="1"/>
</dbReference>
<keyword evidence="15" id="KW-0175">Coiled coil</keyword>
<dbReference type="InterPro" id="IPR008271">
    <property type="entry name" value="Ser/Thr_kinase_AS"/>
</dbReference>
<gene>
    <name evidence="18" type="ORF">CYY_003129</name>
</gene>
<feature type="region of interest" description="Disordered" evidence="16">
    <location>
        <begin position="1197"/>
        <end position="1233"/>
    </location>
</feature>
<dbReference type="InterPro" id="IPR017441">
    <property type="entry name" value="Protein_kinase_ATP_BS"/>
</dbReference>
<evidence type="ECO:0000256" key="10">
    <source>
        <dbReference type="ARBA" id="ARBA00047899"/>
    </source>
</evidence>
<dbReference type="InterPro" id="IPR000719">
    <property type="entry name" value="Prot_kinase_dom"/>
</dbReference>
<feature type="region of interest" description="Disordered" evidence="16">
    <location>
        <begin position="157"/>
        <end position="215"/>
    </location>
</feature>
<dbReference type="InterPro" id="IPR001245">
    <property type="entry name" value="Ser-Thr/Tyr_kinase_cat_dom"/>
</dbReference>
<dbReference type="EC" id="2.7.11.1" evidence="2"/>
<evidence type="ECO:0000256" key="9">
    <source>
        <dbReference type="ARBA" id="ARBA00022840"/>
    </source>
</evidence>
<dbReference type="CDD" id="cd13999">
    <property type="entry name" value="STKc_MAP3K-like"/>
    <property type="match status" value="1"/>
</dbReference>
<dbReference type="AlphaFoldDB" id="A0A8J4UUK7"/>
<keyword evidence="3" id="KW-0723">Serine/threonine-protein kinase</keyword>
<dbReference type="PROSITE" id="PS00108">
    <property type="entry name" value="PROTEIN_KINASE_ST"/>
    <property type="match status" value="1"/>
</dbReference>
<dbReference type="Pfam" id="PF07714">
    <property type="entry name" value="PK_Tyr_Ser-Thr"/>
    <property type="match status" value="1"/>
</dbReference>
<feature type="compositionally biased region" description="Low complexity" evidence="16">
    <location>
        <begin position="16"/>
        <end position="36"/>
    </location>
</feature>
<keyword evidence="9 14" id="KW-0067">ATP-binding</keyword>
<evidence type="ECO:0000256" key="12">
    <source>
        <dbReference type="PIRSR" id="PIRSR000615-1"/>
    </source>
</evidence>